<dbReference type="InterPro" id="IPR025951">
    <property type="entry name" value="GXWXG_dom"/>
</dbReference>
<sequence length="173" mass="19917">MNIFHGCVKRHACVESLRNRLNNRHTAADSWIGVTKKDGKIEDHEIEKIFDKLEPANMEVFKGDWKGHTVDTGHPGVKKNKEVRWAGKSFRSPDDVDPMVIYNDEVGRVWMEKTGRARLREVKYHGVVSTAMIYNNFPIIDHFRRVNDDMVAGVMDTPLIQGSGNLYFYLTKL</sequence>
<proteinExistence type="predicted"/>
<evidence type="ECO:0000313" key="4">
    <source>
        <dbReference type="Proteomes" id="UP000250266"/>
    </source>
</evidence>
<evidence type="ECO:0000259" key="2">
    <source>
        <dbReference type="Pfam" id="PF14232"/>
    </source>
</evidence>
<reference evidence="3 4" key="1">
    <citation type="journal article" date="2016" name="Nat. Commun.">
        <title>Ectomycorrhizal ecology is imprinted in the genome of the dominant symbiotic fungus Cenococcum geophilum.</title>
        <authorList>
            <consortium name="DOE Joint Genome Institute"/>
            <person name="Peter M."/>
            <person name="Kohler A."/>
            <person name="Ohm R.A."/>
            <person name="Kuo A."/>
            <person name="Krutzmann J."/>
            <person name="Morin E."/>
            <person name="Arend M."/>
            <person name="Barry K.W."/>
            <person name="Binder M."/>
            <person name="Choi C."/>
            <person name="Clum A."/>
            <person name="Copeland A."/>
            <person name="Grisel N."/>
            <person name="Haridas S."/>
            <person name="Kipfer T."/>
            <person name="LaButti K."/>
            <person name="Lindquist E."/>
            <person name="Lipzen A."/>
            <person name="Maire R."/>
            <person name="Meier B."/>
            <person name="Mihaltcheva S."/>
            <person name="Molinier V."/>
            <person name="Murat C."/>
            <person name="Poggeler S."/>
            <person name="Quandt C.A."/>
            <person name="Sperisen C."/>
            <person name="Tritt A."/>
            <person name="Tisserant E."/>
            <person name="Crous P.W."/>
            <person name="Henrissat B."/>
            <person name="Nehls U."/>
            <person name="Egli S."/>
            <person name="Spatafora J.W."/>
            <person name="Grigoriev I.V."/>
            <person name="Martin F.M."/>
        </authorList>
    </citation>
    <scope>NUCLEOTIDE SEQUENCE [LARGE SCALE GENOMIC DNA]</scope>
    <source>
        <strain evidence="3 4">CBS 459.81</strain>
    </source>
</reference>
<organism evidence="3 4">
    <name type="scientific">Lepidopterella palustris CBS 459.81</name>
    <dbReference type="NCBI Taxonomy" id="1314670"/>
    <lineage>
        <taxon>Eukaryota</taxon>
        <taxon>Fungi</taxon>
        <taxon>Dikarya</taxon>
        <taxon>Ascomycota</taxon>
        <taxon>Pezizomycotina</taxon>
        <taxon>Dothideomycetes</taxon>
        <taxon>Pleosporomycetidae</taxon>
        <taxon>Mytilinidiales</taxon>
        <taxon>Argynnaceae</taxon>
        <taxon>Lepidopterella</taxon>
    </lineage>
</organism>
<dbReference type="Proteomes" id="UP000250266">
    <property type="component" value="Unassembled WGS sequence"/>
</dbReference>
<dbReference type="Pfam" id="PF14232">
    <property type="entry name" value="DUF4334"/>
    <property type="match status" value="1"/>
</dbReference>
<protein>
    <submittedName>
        <fullName evidence="3">Uncharacterized protein</fullName>
    </submittedName>
</protein>
<evidence type="ECO:0000313" key="3">
    <source>
        <dbReference type="EMBL" id="OCK82349.1"/>
    </source>
</evidence>
<accession>A0A8E2JH35</accession>
<dbReference type="EMBL" id="KV744891">
    <property type="protein sequence ID" value="OCK82349.1"/>
    <property type="molecule type" value="Genomic_DNA"/>
</dbReference>
<feature type="domain" description="GXWXG" evidence="1">
    <location>
        <begin position="49"/>
        <end position="105"/>
    </location>
</feature>
<name>A0A8E2JH35_9PEZI</name>
<dbReference type="OrthoDB" id="2213372at2759"/>
<dbReference type="Gene3D" id="2.40.128.580">
    <property type="entry name" value="GXWXG domain"/>
    <property type="match status" value="1"/>
</dbReference>
<dbReference type="Pfam" id="PF14231">
    <property type="entry name" value="GXWXG"/>
    <property type="match status" value="1"/>
</dbReference>
<evidence type="ECO:0000259" key="1">
    <source>
        <dbReference type="Pfam" id="PF14231"/>
    </source>
</evidence>
<feature type="domain" description="DUF4334" evidence="2">
    <location>
        <begin position="115"/>
        <end position="172"/>
    </location>
</feature>
<dbReference type="InterPro" id="IPR025568">
    <property type="entry name" value="DUF4334"/>
</dbReference>
<gene>
    <name evidence="3" type="ORF">K432DRAFT_391360</name>
</gene>
<keyword evidence="4" id="KW-1185">Reference proteome</keyword>
<dbReference type="AlphaFoldDB" id="A0A8E2JH35"/>